<organism evidence="2">
    <name type="scientific">Catovirus CTV1</name>
    <dbReference type="NCBI Taxonomy" id="1977631"/>
    <lineage>
        <taxon>Viruses</taxon>
        <taxon>Varidnaviria</taxon>
        <taxon>Bamfordvirae</taxon>
        <taxon>Nucleocytoviricota</taxon>
        <taxon>Megaviricetes</taxon>
        <taxon>Imitervirales</taxon>
        <taxon>Mimiviridae</taxon>
        <taxon>Klosneuvirinae</taxon>
        <taxon>Catovirus</taxon>
    </lineage>
</organism>
<gene>
    <name evidence="2" type="ORF">Catovirus_1_505</name>
</gene>
<evidence type="ECO:0000256" key="1">
    <source>
        <dbReference type="SAM" id="Phobius"/>
    </source>
</evidence>
<evidence type="ECO:0000313" key="2">
    <source>
        <dbReference type="EMBL" id="ARF08455.1"/>
    </source>
</evidence>
<accession>A0A1V0S9Q7</accession>
<feature type="transmembrane region" description="Helical" evidence="1">
    <location>
        <begin position="40"/>
        <end position="67"/>
    </location>
</feature>
<proteinExistence type="predicted"/>
<keyword evidence="1" id="KW-0812">Transmembrane</keyword>
<dbReference type="EMBL" id="KY684083">
    <property type="protein sequence ID" value="ARF08455.1"/>
    <property type="molecule type" value="Genomic_DNA"/>
</dbReference>
<protein>
    <submittedName>
        <fullName evidence="2">Uncharacterized protein</fullName>
    </submittedName>
</protein>
<name>A0A1V0S9Q7_9VIRU</name>
<keyword evidence="1" id="KW-1133">Transmembrane helix</keyword>
<reference evidence="2" key="1">
    <citation type="journal article" date="2017" name="Science">
        <title>Giant viruses with an expanded complement of translation system components.</title>
        <authorList>
            <person name="Schulz F."/>
            <person name="Yutin N."/>
            <person name="Ivanova N.N."/>
            <person name="Ortega D.R."/>
            <person name="Lee T.K."/>
            <person name="Vierheilig J."/>
            <person name="Daims H."/>
            <person name="Horn M."/>
            <person name="Wagner M."/>
            <person name="Jensen G.J."/>
            <person name="Kyrpides N.C."/>
            <person name="Koonin E.V."/>
            <person name="Woyke T."/>
        </authorList>
    </citation>
    <scope>NUCLEOTIDE SEQUENCE</scope>
    <source>
        <strain evidence="2">CTV1</strain>
    </source>
</reference>
<sequence>MSILTHNKCQLRPVQSLLLRRMKKMMFSHKLIIPIKKKKYPIFVLFICLGISLLSFIIISLAIIMLWGTLYPYFANNNPLTHKLLTKLPNEYIKKYNDYCHTIILKKCLTILSISSKSS</sequence>
<keyword evidence="1" id="KW-0472">Membrane</keyword>